<protein>
    <recommendedName>
        <fullName evidence="3">Pyrroline-5-carboxylate reductase</fullName>
        <shortName evidence="3">P5C reductase</shortName>
        <shortName evidence="3">P5CR</shortName>
        <ecNumber evidence="3">1.5.1.2</ecNumber>
    </recommendedName>
    <alternativeName>
        <fullName evidence="3">PCA reductase</fullName>
    </alternativeName>
</protein>
<dbReference type="InterPro" id="IPR008927">
    <property type="entry name" value="6-PGluconate_DH-like_C_sf"/>
</dbReference>
<comment type="subcellular location">
    <subcellularLocation>
        <location evidence="3">Cytoplasm</location>
    </subcellularLocation>
</comment>
<dbReference type="Pfam" id="PF14748">
    <property type="entry name" value="P5CR_dimer"/>
    <property type="match status" value="1"/>
</dbReference>
<feature type="domain" description="Pyrroline-5-carboxylate reductase catalytic N-terminal" evidence="5">
    <location>
        <begin position="4"/>
        <end position="98"/>
    </location>
</feature>
<dbReference type="HAMAP" id="MF_01925">
    <property type="entry name" value="P5C_reductase"/>
    <property type="match status" value="1"/>
</dbReference>
<dbReference type="Pfam" id="PF03807">
    <property type="entry name" value="F420_oxidored"/>
    <property type="match status" value="1"/>
</dbReference>
<dbReference type="InterPro" id="IPR029036">
    <property type="entry name" value="P5CR_dimer"/>
</dbReference>
<dbReference type="Gene3D" id="3.40.50.720">
    <property type="entry name" value="NAD(P)-binding Rossmann-like Domain"/>
    <property type="match status" value="1"/>
</dbReference>
<evidence type="ECO:0000256" key="2">
    <source>
        <dbReference type="ARBA" id="ARBA00023002"/>
    </source>
</evidence>
<dbReference type="SUPFAM" id="SSF48179">
    <property type="entry name" value="6-phosphogluconate dehydrogenase C-terminal domain-like"/>
    <property type="match status" value="1"/>
</dbReference>
<dbReference type="InterPro" id="IPR036291">
    <property type="entry name" value="NAD(P)-bd_dom_sf"/>
</dbReference>
<dbReference type="OrthoDB" id="9805754at2"/>
<dbReference type="Proteomes" id="UP000035760">
    <property type="component" value="Unassembled WGS sequence"/>
</dbReference>
<dbReference type="InterPro" id="IPR053790">
    <property type="entry name" value="P5CR-like_CS"/>
</dbReference>
<name>W6MCB9_9GAMM</name>
<dbReference type="InterPro" id="IPR000304">
    <property type="entry name" value="Pyrroline-COOH_reductase"/>
</dbReference>
<gene>
    <name evidence="3" type="primary">proC</name>
    <name evidence="7" type="ORF">BN873_p60004</name>
</gene>
<organism evidence="7 8">
    <name type="scientific">Candidatus Competibacter denitrificans Run_A_D11</name>
    <dbReference type="NCBI Taxonomy" id="1400863"/>
    <lineage>
        <taxon>Bacteria</taxon>
        <taxon>Pseudomonadati</taxon>
        <taxon>Pseudomonadota</taxon>
        <taxon>Gammaproteobacteria</taxon>
        <taxon>Candidatus Competibacteraceae</taxon>
        <taxon>Candidatus Competibacter</taxon>
    </lineage>
</organism>
<comment type="catalytic activity">
    <reaction evidence="3">
        <text>L-proline + NADP(+) = (S)-1-pyrroline-5-carboxylate + NADPH + 2 H(+)</text>
        <dbReference type="Rhea" id="RHEA:14109"/>
        <dbReference type="ChEBI" id="CHEBI:15378"/>
        <dbReference type="ChEBI" id="CHEBI:17388"/>
        <dbReference type="ChEBI" id="CHEBI:57783"/>
        <dbReference type="ChEBI" id="CHEBI:58349"/>
        <dbReference type="ChEBI" id="CHEBI:60039"/>
        <dbReference type="EC" id="1.5.1.2"/>
    </reaction>
</comment>
<evidence type="ECO:0000256" key="4">
    <source>
        <dbReference type="PIRSR" id="PIRSR000193-1"/>
    </source>
</evidence>
<dbReference type="EMBL" id="CBTJ020000118">
    <property type="protein sequence ID" value="CDI04744.1"/>
    <property type="molecule type" value="Genomic_DNA"/>
</dbReference>
<dbReference type="PROSITE" id="PS00521">
    <property type="entry name" value="P5CR"/>
    <property type="match status" value="1"/>
</dbReference>
<comment type="catalytic activity">
    <reaction evidence="3">
        <text>L-proline + NAD(+) = (S)-1-pyrroline-5-carboxylate + NADH + 2 H(+)</text>
        <dbReference type="Rhea" id="RHEA:14105"/>
        <dbReference type="ChEBI" id="CHEBI:15378"/>
        <dbReference type="ChEBI" id="CHEBI:17388"/>
        <dbReference type="ChEBI" id="CHEBI:57540"/>
        <dbReference type="ChEBI" id="CHEBI:57945"/>
        <dbReference type="ChEBI" id="CHEBI:60039"/>
        <dbReference type="EC" id="1.5.1.2"/>
    </reaction>
</comment>
<dbReference type="GO" id="GO:0005737">
    <property type="term" value="C:cytoplasm"/>
    <property type="evidence" value="ECO:0007669"/>
    <property type="project" value="UniProtKB-SubCell"/>
</dbReference>
<keyword evidence="3" id="KW-0641">Proline biosynthesis</keyword>
<reference evidence="7" key="1">
    <citation type="submission" date="2013-07" db="EMBL/GenBank/DDBJ databases">
        <authorList>
            <person name="McIlroy S."/>
        </authorList>
    </citation>
    <scope>NUCLEOTIDE SEQUENCE [LARGE SCALE GENOMIC DNA]</scope>
    <source>
        <strain evidence="7">Run_A_D11</strain>
    </source>
</reference>
<feature type="binding site" evidence="4">
    <location>
        <position position="57"/>
    </location>
    <ligand>
        <name>NADPH</name>
        <dbReference type="ChEBI" id="CHEBI:57783"/>
    </ligand>
</feature>
<dbReference type="EC" id="1.5.1.2" evidence="3"/>
<comment type="function">
    <text evidence="3">Catalyzes the reduction of 1-pyrroline-5-carboxylate (PCA) to L-proline.</text>
</comment>
<keyword evidence="3 4" id="KW-0521">NADP</keyword>
<comment type="similarity">
    <text evidence="1 3">Belongs to the pyrroline-5-carboxylate reductase family.</text>
</comment>
<dbReference type="SUPFAM" id="SSF51735">
    <property type="entry name" value="NAD(P)-binding Rossmann-fold domains"/>
    <property type="match status" value="1"/>
</dbReference>
<comment type="caution">
    <text evidence="7">The sequence shown here is derived from an EMBL/GenBank/DDBJ whole genome shotgun (WGS) entry which is preliminary data.</text>
</comment>
<feature type="binding site" evidence="4">
    <location>
        <begin position="7"/>
        <end position="12"/>
    </location>
    <ligand>
        <name>NADP(+)</name>
        <dbReference type="ChEBI" id="CHEBI:58349"/>
    </ligand>
</feature>
<dbReference type="Gene3D" id="1.10.3730.10">
    <property type="entry name" value="ProC C-terminal domain-like"/>
    <property type="match status" value="1"/>
</dbReference>
<evidence type="ECO:0000313" key="7">
    <source>
        <dbReference type="EMBL" id="CDI04744.1"/>
    </source>
</evidence>
<reference evidence="7" key="2">
    <citation type="submission" date="2014-03" db="EMBL/GenBank/DDBJ databases">
        <title>Candidatus Competibacter-lineage genomes retrieved from metagenomes reveal functional metabolic diversity.</title>
        <authorList>
            <person name="McIlroy S.J."/>
            <person name="Albertsen M."/>
            <person name="Andresen E.K."/>
            <person name="Saunders A.M."/>
            <person name="Kristiansen R."/>
            <person name="Stokholm-Bjerregaard M."/>
            <person name="Nielsen K.L."/>
            <person name="Nielsen P.H."/>
        </authorList>
    </citation>
    <scope>NUCLEOTIDE SEQUENCE</scope>
    <source>
        <strain evidence="7">Run_A_D11</strain>
    </source>
</reference>
<dbReference type="AlphaFoldDB" id="W6MCB9"/>
<dbReference type="InterPro" id="IPR028939">
    <property type="entry name" value="P5C_Rdtase_cat_N"/>
</dbReference>
<sequence length="279" mass="29837">MHEVGFIGYGSMGRMLVNGLLSSGAVAPADVIISTRTTAKLDSLARQWPSIAVTGDNRLAACETRILFICVKPLDTLPVLLDLIPVVSLETHIVSIAACVTISDLEQVFNGKITKVIPSITSEVREGVSLVCHNSKVCGKDAARVEALLQSIGQIAKISEGDFEVATDLTSCAPGMIAAMFENFVGAALRHGDLAVEVAQRMVVSTLLGTAKLLAERNMGFSELIDRVATKGGITAEGVKVLNHHLPAVFDEVFEKTLTQHETVKEMVKNQNVTQVAMR</sequence>
<dbReference type="RefSeq" id="WP_048677146.1">
    <property type="nucleotide sequence ID" value="NZ_CBTJ020000118.1"/>
</dbReference>
<dbReference type="PIRSF" id="PIRSF000193">
    <property type="entry name" value="Pyrrol-5-carb_rd"/>
    <property type="match status" value="1"/>
</dbReference>
<evidence type="ECO:0000259" key="6">
    <source>
        <dbReference type="Pfam" id="PF14748"/>
    </source>
</evidence>
<keyword evidence="3" id="KW-0963">Cytoplasm</keyword>
<accession>W6MCB9</accession>
<dbReference type="UniPathway" id="UPA00098">
    <property type="reaction ID" value="UER00361"/>
</dbReference>
<dbReference type="PANTHER" id="PTHR11645:SF53">
    <property type="entry name" value="PYRROLINE-5-CARBOXYLATE REDUCTASE 3"/>
    <property type="match status" value="1"/>
</dbReference>
<evidence type="ECO:0000259" key="5">
    <source>
        <dbReference type="Pfam" id="PF03807"/>
    </source>
</evidence>
<keyword evidence="3" id="KW-0028">Amino-acid biosynthesis</keyword>
<comment type="pathway">
    <text evidence="3">Amino-acid biosynthesis; L-proline biosynthesis; L-proline from L-glutamate 5-semialdehyde: step 1/1.</text>
</comment>
<feature type="binding site" evidence="4">
    <location>
        <position position="35"/>
    </location>
    <ligand>
        <name>NADP(+)</name>
        <dbReference type="ChEBI" id="CHEBI:58349"/>
    </ligand>
</feature>
<keyword evidence="8" id="KW-1185">Reference proteome</keyword>
<keyword evidence="2 3" id="KW-0560">Oxidoreductase</keyword>
<evidence type="ECO:0000313" key="8">
    <source>
        <dbReference type="Proteomes" id="UP000035760"/>
    </source>
</evidence>
<evidence type="ECO:0000256" key="3">
    <source>
        <dbReference type="HAMAP-Rule" id="MF_01925"/>
    </source>
</evidence>
<evidence type="ECO:0000256" key="1">
    <source>
        <dbReference type="ARBA" id="ARBA00005525"/>
    </source>
</evidence>
<dbReference type="PANTHER" id="PTHR11645">
    <property type="entry name" value="PYRROLINE-5-CARBOXYLATE REDUCTASE"/>
    <property type="match status" value="1"/>
</dbReference>
<dbReference type="GO" id="GO:0004735">
    <property type="term" value="F:pyrroline-5-carboxylate reductase activity"/>
    <property type="evidence" value="ECO:0007669"/>
    <property type="project" value="UniProtKB-UniRule"/>
</dbReference>
<feature type="domain" description="Pyrroline-5-carboxylate reductase dimerisation" evidence="6">
    <location>
        <begin position="160"/>
        <end position="261"/>
    </location>
</feature>
<dbReference type="GO" id="GO:0055129">
    <property type="term" value="P:L-proline biosynthetic process"/>
    <property type="evidence" value="ECO:0007669"/>
    <property type="project" value="UniProtKB-UniRule"/>
</dbReference>
<proteinExistence type="inferred from homology"/>